<gene>
    <name evidence="1" type="ORF">F2Q70_00019618</name>
</gene>
<evidence type="ECO:0000313" key="1">
    <source>
        <dbReference type="EMBL" id="KAF2548107.1"/>
    </source>
</evidence>
<dbReference type="AlphaFoldDB" id="A0A8S9GVI2"/>
<organism evidence="1">
    <name type="scientific">Brassica cretica</name>
    <name type="common">Mustard</name>
    <dbReference type="NCBI Taxonomy" id="69181"/>
    <lineage>
        <taxon>Eukaryota</taxon>
        <taxon>Viridiplantae</taxon>
        <taxon>Streptophyta</taxon>
        <taxon>Embryophyta</taxon>
        <taxon>Tracheophyta</taxon>
        <taxon>Spermatophyta</taxon>
        <taxon>Magnoliopsida</taxon>
        <taxon>eudicotyledons</taxon>
        <taxon>Gunneridae</taxon>
        <taxon>Pentapetalae</taxon>
        <taxon>rosids</taxon>
        <taxon>malvids</taxon>
        <taxon>Brassicales</taxon>
        <taxon>Brassicaceae</taxon>
        <taxon>Brassiceae</taxon>
        <taxon>Brassica</taxon>
    </lineage>
</organism>
<proteinExistence type="predicted"/>
<accession>A0A8S9GVI2</accession>
<sequence length="71" mass="8029">MRTLAIRGREASDDDRVDSPTNSVLMLIILRWSLGELIGVVYHEEEPDLSQWSYVYLSGAIPDVAKFSMKS</sequence>
<dbReference type="EMBL" id="QGKY02001925">
    <property type="protein sequence ID" value="KAF2548107.1"/>
    <property type="molecule type" value="Genomic_DNA"/>
</dbReference>
<protein>
    <submittedName>
        <fullName evidence="1">Uncharacterized protein</fullName>
    </submittedName>
</protein>
<comment type="caution">
    <text evidence="1">The sequence shown here is derived from an EMBL/GenBank/DDBJ whole genome shotgun (WGS) entry which is preliminary data.</text>
</comment>
<name>A0A8S9GVI2_BRACR</name>
<reference evidence="1" key="1">
    <citation type="submission" date="2019-12" db="EMBL/GenBank/DDBJ databases">
        <title>Genome sequencing and annotation of Brassica cretica.</title>
        <authorList>
            <person name="Studholme D.J."/>
            <person name="Sarris P.F."/>
        </authorList>
    </citation>
    <scope>NUCLEOTIDE SEQUENCE</scope>
    <source>
        <strain evidence="1">PFS-102/07</strain>
        <tissue evidence="1">Leaf</tissue>
    </source>
</reference>